<protein>
    <recommendedName>
        <fullName evidence="2">Protein SirB1 N-terminal domain-containing protein</fullName>
    </recommendedName>
</protein>
<evidence type="ECO:0000256" key="1">
    <source>
        <dbReference type="ARBA" id="ARBA00007100"/>
    </source>
</evidence>
<comment type="similarity">
    <text evidence="1">Belongs to the UPF0162 family.</text>
</comment>
<dbReference type="PATRIC" id="fig|303.167.peg.5103"/>
<gene>
    <name evidence="4" type="ORF">EFK07_08445</name>
    <name evidence="3" type="ORF">HB13667_12850</name>
</gene>
<dbReference type="AlphaFoldDB" id="A0A059V5D1"/>
<organism evidence="3 5">
    <name type="scientific">Pseudomonas putida</name>
    <name type="common">Arthrobacter siderocapsulatus</name>
    <dbReference type="NCBI Taxonomy" id="303"/>
    <lineage>
        <taxon>Bacteria</taxon>
        <taxon>Pseudomonadati</taxon>
        <taxon>Pseudomonadota</taxon>
        <taxon>Gammaproteobacteria</taxon>
        <taxon>Pseudomonadales</taxon>
        <taxon>Pseudomonadaceae</taxon>
        <taxon>Pseudomonas</taxon>
    </lineage>
</organism>
<accession>A0A059V5D1</accession>
<dbReference type="GeneID" id="97169961"/>
<feature type="domain" description="Protein SirB1 N-terminal" evidence="2">
    <location>
        <begin position="39"/>
        <end position="183"/>
    </location>
</feature>
<dbReference type="EMBL" id="RJAI01000017">
    <property type="protein sequence ID" value="RNF91620.1"/>
    <property type="molecule type" value="Genomic_DNA"/>
</dbReference>
<sequence>MKPRQACLACLEREPVALLEAALWIAAEHDRSVEPAASLAKLHDLQREISTNLPMLPLCELAQPLLRQLNALGFQQDEYHPLRPHAAMMDKVLQRRRGQPLTLAILALELARRLSIPLEGVGFPGHFLLRVPGADHLLDPCGGRRLYPNDCRELLARQFGPHVALTAEHMRSASPLQMLQRLSRNLRQLHISNDNHLAALIDAERVMQLGPVQVSDYVTRASLYQHLDCPQAERFDLEHALLLTEDPVQRLKLSERIGKLPAANRSIH</sequence>
<evidence type="ECO:0000313" key="3">
    <source>
        <dbReference type="EMBL" id="KPM64755.1"/>
    </source>
</evidence>
<evidence type="ECO:0000313" key="6">
    <source>
        <dbReference type="Proteomes" id="UP000278162"/>
    </source>
</evidence>
<dbReference type="PANTHER" id="PTHR31350:SF21">
    <property type="entry name" value="F-BOX ONLY PROTEIN 21"/>
    <property type="match status" value="1"/>
</dbReference>
<dbReference type="Proteomes" id="UP000050437">
    <property type="component" value="Unassembled WGS sequence"/>
</dbReference>
<dbReference type="InterPro" id="IPR032698">
    <property type="entry name" value="SirB1_N"/>
</dbReference>
<dbReference type="Proteomes" id="UP000278162">
    <property type="component" value="Unassembled WGS sequence"/>
</dbReference>
<reference evidence="4 6" key="2">
    <citation type="submission" date="2018-10" db="EMBL/GenBank/DDBJ databases">
        <title>An outbreak of IMP-63 producing strain in France.</title>
        <authorList>
            <person name="Bour M."/>
            <person name="Liapis E."/>
            <person name="Plesiat P."/>
        </authorList>
    </citation>
    <scope>NUCLEOTIDE SEQUENCE [LARGE SCALE GENOMIC DNA]</scope>
    <source>
        <strain evidence="4 6">12917</strain>
    </source>
</reference>
<comment type="caution">
    <text evidence="3">The sequence shown here is derived from an EMBL/GenBank/DDBJ whole genome shotgun (WGS) entry which is preliminary data.</text>
</comment>
<evidence type="ECO:0000259" key="2">
    <source>
        <dbReference type="Pfam" id="PF13369"/>
    </source>
</evidence>
<name>A0A059V5D1_PSEPU</name>
<evidence type="ECO:0000313" key="5">
    <source>
        <dbReference type="Proteomes" id="UP000050437"/>
    </source>
</evidence>
<dbReference type="KEGG" id="ppud:DW66_4834"/>
<dbReference type="OrthoDB" id="232498at2"/>
<evidence type="ECO:0000313" key="4">
    <source>
        <dbReference type="EMBL" id="RNF91620.1"/>
    </source>
</evidence>
<dbReference type="Pfam" id="PF13371">
    <property type="entry name" value="TPR_9"/>
    <property type="match status" value="1"/>
</dbReference>
<dbReference type="RefSeq" id="WP_013974185.1">
    <property type="nucleotide sequence ID" value="NZ_CP007620.1"/>
</dbReference>
<dbReference type="Pfam" id="PF13369">
    <property type="entry name" value="Transglut_core2"/>
    <property type="match status" value="1"/>
</dbReference>
<proteinExistence type="inferred from homology"/>
<dbReference type="PANTHER" id="PTHR31350">
    <property type="entry name" value="SI:DKEY-261L7.2"/>
    <property type="match status" value="1"/>
</dbReference>
<reference evidence="3 5" key="1">
    <citation type="submission" date="2015-10" db="EMBL/GenBank/DDBJ databases">
        <title>Pseudomonas putida clinical strains.</title>
        <authorList>
            <person name="Molina L."/>
            <person name="Udaondo Z."/>
        </authorList>
    </citation>
    <scope>NUCLEOTIDE SEQUENCE [LARGE SCALE GENOMIC DNA]</scope>
    <source>
        <strain evidence="3 5">HB13667</strain>
    </source>
</reference>
<dbReference type="EMBL" id="LKKS01000077">
    <property type="protein sequence ID" value="KPM64755.1"/>
    <property type="molecule type" value="Genomic_DNA"/>
</dbReference>